<dbReference type="Gene3D" id="3.90.950.10">
    <property type="match status" value="1"/>
</dbReference>
<comment type="caution">
    <text evidence="4">Lacks conserved residue(s) required for the propagation of feature annotation.</text>
</comment>
<dbReference type="EC" id="3.6.1.9" evidence="4"/>
<dbReference type="KEGG" id="elut:CKA38_00325"/>
<feature type="region of interest" description="Disordered" evidence="5">
    <location>
        <begin position="1"/>
        <end position="21"/>
    </location>
</feature>
<dbReference type="EMBL" id="CP023004">
    <property type="protein sequence ID" value="AWI10423.1"/>
    <property type="molecule type" value="Genomic_DNA"/>
</dbReference>
<dbReference type="HAMAP" id="MF_00528">
    <property type="entry name" value="Maf"/>
    <property type="match status" value="1"/>
</dbReference>
<comment type="function">
    <text evidence="4">Nucleoside triphosphate pyrophosphatase that hydrolyzes dTTP and UTP. May have a dual role in cell division arrest and in preventing the incorporation of modified nucleotides into cellular nucleic acids.</text>
</comment>
<keyword evidence="7" id="KW-1185">Reference proteome</keyword>
<feature type="site" description="Important for substrate specificity" evidence="4">
    <location>
        <position position="31"/>
    </location>
</feature>
<dbReference type="InterPro" id="IPR029001">
    <property type="entry name" value="ITPase-like_fam"/>
</dbReference>
<keyword evidence="3 4" id="KW-0546">Nucleotide metabolism</keyword>
<dbReference type="GO" id="GO:0005737">
    <property type="term" value="C:cytoplasm"/>
    <property type="evidence" value="ECO:0007669"/>
    <property type="project" value="UniProtKB-SubCell"/>
</dbReference>
<comment type="cofactor">
    <cofactor evidence="1 4">
        <name>a divalent metal cation</name>
        <dbReference type="ChEBI" id="CHEBI:60240"/>
    </cofactor>
</comment>
<feature type="active site" description="Proton acceptor" evidence="4">
    <location>
        <position position="88"/>
    </location>
</feature>
<dbReference type="GO" id="GO:0009117">
    <property type="term" value="P:nucleotide metabolic process"/>
    <property type="evidence" value="ECO:0007669"/>
    <property type="project" value="UniProtKB-KW"/>
</dbReference>
<evidence type="ECO:0000256" key="5">
    <source>
        <dbReference type="SAM" id="MobiDB-lite"/>
    </source>
</evidence>
<dbReference type="NCBIfam" id="TIGR00172">
    <property type="entry name" value="maf"/>
    <property type="match status" value="1"/>
</dbReference>
<dbReference type="GO" id="GO:0036221">
    <property type="term" value="F:UTP diphosphatase activity"/>
    <property type="evidence" value="ECO:0007669"/>
    <property type="project" value="RHEA"/>
</dbReference>
<name>A0A2U8E6B6_9BACT</name>
<comment type="similarity">
    <text evidence="4">Belongs to the Maf family. YhdE subfamily.</text>
</comment>
<reference evidence="6 7" key="1">
    <citation type="journal article" date="2018" name="Syst. Appl. Microbiol.">
        <title>Ereboglobus luteus gen. nov. sp. nov. from cockroach guts, and new insights into the oxygen relationship of the genera Opitutus and Didymococcus (Verrucomicrobia: Opitutaceae).</title>
        <authorList>
            <person name="Tegtmeier D."/>
            <person name="Belitz A."/>
            <person name="Radek R."/>
            <person name="Heimerl T."/>
            <person name="Brune A."/>
        </authorList>
    </citation>
    <scope>NUCLEOTIDE SEQUENCE [LARGE SCALE GENOMIC DNA]</scope>
    <source>
        <strain evidence="6 7">Ho45</strain>
    </source>
</reference>
<evidence type="ECO:0000256" key="4">
    <source>
        <dbReference type="HAMAP-Rule" id="MF_00528"/>
    </source>
</evidence>
<protein>
    <recommendedName>
        <fullName evidence="4">dTTP/UTP pyrophosphatase</fullName>
        <shortName evidence="4">dTTPase/UTPase</shortName>
        <ecNumber evidence="4">3.6.1.9</ecNumber>
    </recommendedName>
    <alternativeName>
        <fullName evidence="4">Nucleoside triphosphate pyrophosphatase</fullName>
    </alternativeName>
    <alternativeName>
        <fullName evidence="4">Nucleotide pyrophosphatase</fullName>
        <shortName evidence="4">Nucleotide PPase</shortName>
    </alternativeName>
</protein>
<dbReference type="RefSeq" id="WP_108826324.1">
    <property type="nucleotide sequence ID" value="NZ_CP023004.1"/>
</dbReference>
<dbReference type="SUPFAM" id="SSF52972">
    <property type="entry name" value="ITPase-like"/>
    <property type="match status" value="1"/>
</dbReference>
<comment type="catalytic activity">
    <reaction evidence="4">
        <text>UTP + H2O = UMP + diphosphate + H(+)</text>
        <dbReference type="Rhea" id="RHEA:29395"/>
        <dbReference type="ChEBI" id="CHEBI:15377"/>
        <dbReference type="ChEBI" id="CHEBI:15378"/>
        <dbReference type="ChEBI" id="CHEBI:33019"/>
        <dbReference type="ChEBI" id="CHEBI:46398"/>
        <dbReference type="ChEBI" id="CHEBI:57865"/>
        <dbReference type="EC" id="3.6.1.9"/>
    </reaction>
</comment>
<evidence type="ECO:0000256" key="2">
    <source>
        <dbReference type="ARBA" id="ARBA00022801"/>
    </source>
</evidence>
<gene>
    <name evidence="6" type="primary">maf</name>
    <name evidence="6" type="ORF">CKA38_00325</name>
</gene>
<dbReference type="OrthoDB" id="9807767at2"/>
<keyword evidence="2 4" id="KW-0378">Hydrolase</keyword>
<accession>A0A2U8E6B6</accession>
<dbReference type="GO" id="GO:0036218">
    <property type="term" value="F:dTTP diphosphatase activity"/>
    <property type="evidence" value="ECO:0007669"/>
    <property type="project" value="RHEA"/>
</dbReference>
<evidence type="ECO:0000313" key="7">
    <source>
        <dbReference type="Proteomes" id="UP000244896"/>
    </source>
</evidence>
<dbReference type="Pfam" id="PF02545">
    <property type="entry name" value="Maf"/>
    <property type="match status" value="1"/>
</dbReference>
<comment type="subcellular location">
    <subcellularLocation>
        <location evidence="4">Cytoplasm</location>
    </subcellularLocation>
</comment>
<dbReference type="AlphaFoldDB" id="A0A2U8E6B6"/>
<dbReference type="PIRSF" id="PIRSF006305">
    <property type="entry name" value="Maf"/>
    <property type="match status" value="1"/>
</dbReference>
<feature type="site" description="Important for substrate specificity" evidence="4">
    <location>
        <position position="173"/>
    </location>
</feature>
<feature type="site" description="Important for substrate specificity" evidence="4">
    <location>
        <position position="89"/>
    </location>
</feature>
<dbReference type="CDD" id="cd00555">
    <property type="entry name" value="Maf"/>
    <property type="match status" value="1"/>
</dbReference>
<evidence type="ECO:0000256" key="3">
    <source>
        <dbReference type="ARBA" id="ARBA00023080"/>
    </source>
</evidence>
<dbReference type="PANTHER" id="PTHR43213">
    <property type="entry name" value="BIFUNCTIONAL DTTP/UTP PYROPHOSPHATASE/METHYLTRANSFERASE PROTEIN-RELATED"/>
    <property type="match status" value="1"/>
</dbReference>
<proteinExistence type="inferred from homology"/>
<keyword evidence="4" id="KW-0963">Cytoplasm</keyword>
<sequence length="211" mass="23040">MHDQSHQPDLAVSSDSPPARPRLILASASPRRRQLLAELGIPFDVIVADVTEHEDPATHPRTMVAHNAALKADHVAALHPDAFVLGADTTVFIDDTVLNKPADLDEARAMLKRLAGRTHTVFTGVALRNISRQIRIDDGVTSQVTFKPLDDAVIDAYFRIVNPLDKAGAYGIQEGRDLIIDHWDGSFTNIMGLPMEATKQILTHCGLIGTF</sequence>
<organism evidence="6 7">
    <name type="scientific">Ereboglobus luteus</name>
    <dbReference type="NCBI Taxonomy" id="1796921"/>
    <lineage>
        <taxon>Bacteria</taxon>
        <taxon>Pseudomonadati</taxon>
        <taxon>Verrucomicrobiota</taxon>
        <taxon>Opitutia</taxon>
        <taxon>Opitutales</taxon>
        <taxon>Opitutaceae</taxon>
        <taxon>Ereboglobus</taxon>
    </lineage>
</organism>
<dbReference type="PANTHER" id="PTHR43213:SF5">
    <property type="entry name" value="BIFUNCTIONAL DTTP_UTP PYROPHOSPHATASE_METHYLTRANSFERASE PROTEIN-RELATED"/>
    <property type="match status" value="1"/>
</dbReference>
<evidence type="ECO:0000256" key="1">
    <source>
        <dbReference type="ARBA" id="ARBA00001968"/>
    </source>
</evidence>
<comment type="catalytic activity">
    <reaction evidence="4">
        <text>dTTP + H2O = dTMP + diphosphate + H(+)</text>
        <dbReference type="Rhea" id="RHEA:28534"/>
        <dbReference type="ChEBI" id="CHEBI:15377"/>
        <dbReference type="ChEBI" id="CHEBI:15378"/>
        <dbReference type="ChEBI" id="CHEBI:33019"/>
        <dbReference type="ChEBI" id="CHEBI:37568"/>
        <dbReference type="ChEBI" id="CHEBI:63528"/>
        <dbReference type="EC" id="3.6.1.9"/>
    </reaction>
</comment>
<evidence type="ECO:0000313" key="6">
    <source>
        <dbReference type="EMBL" id="AWI10423.1"/>
    </source>
</evidence>
<dbReference type="Proteomes" id="UP000244896">
    <property type="component" value="Chromosome"/>
</dbReference>
<dbReference type="InterPro" id="IPR003697">
    <property type="entry name" value="Maf-like"/>
</dbReference>